<dbReference type="EMBL" id="CAXIEN010000054">
    <property type="protein sequence ID" value="CAL1271330.1"/>
    <property type="molecule type" value="Genomic_DNA"/>
</dbReference>
<dbReference type="AlphaFoldDB" id="A0AAV1ZIH4"/>
<sequence>MRNSNLKCPASGCEEMSQFRFKLRDHIQLKHEEKLLMEEIKFLSFEALIQVISLLILEWMHGPPSLHQIEQFQYSEFCNYVQFISSISFSF</sequence>
<comment type="caution">
    <text evidence="1">The sequence shown here is derived from an EMBL/GenBank/DDBJ whole genome shotgun (WGS) entry which is preliminary data.</text>
</comment>
<gene>
    <name evidence="1" type="ORF">LARSCL_LOCUS5767</name>
</gene>
<name>A0AAV1ZIH4_9ARAC</name>
<proteinExistence type="predicted"/>
<protein>
    <recommendedName>
        <fullName evidence="3">C2H2-type domain-containing protein</fullName>
    </recommendedName>
</protein>
<evidence type="ECO:0000313" key="1">
    <source>
        <dbReference type="EMBL" id="CAL1271330.1"/>
    </source>
</evidence>
<dbReference type="Proteomes" id="UP001497382">
    <property type="component" value="Unassembled WGS sequence"/>
</dbReference>
<accession>A0AAV1ZIH4</accession>
<evidence type="ECO:0000313" key="2">
    <source>
        <dbReference type="Proteomes" id="UP001497382"/>
    </source>
</evidence>
<reference evidence="1 2" key="1">
    <citation type="submission" date="2024-04" db="EMBL/GenBank/DDBJ databases">
        <authorList>
            <person name="Rising A."/>
            <person name="Reimegard J."/>
            <person name="Sonavane S."/>
            <person name="Akerstrom W."/>
            <person name="Nylinder S."/>
            <person name="Hedman E."/>
            <person name="Kallberg Y."/>
        </authorList>
    </citation>
    <scope>NUCLEOTIDE SEQUENCE [LARGE SCALE GENOMIC DNA]</scope>
</reference>
<evidence type="ECO:0008006" key="3">
    <source>
        <dbReference type="Google" id="ProtNLM"/>
    </source>
</evidence>
<keyword evidence="2" id="KW-1185">Reference proteome</keyword>
<organism evidence="1 2">
    <name type="scientific">Larinioides sclopetarius</name>
    <dbReference type="NCBI Taxonomy" id="280406"/>
    <lineage>
        <taxon>Eukaryota</taxon>
        <taxon>Metazoa</taxon>
        <taxon>Ecdysozoa</taxon>
        <taxon>Arthropoda</taxon>
        <taxon>Chelicerata</taxon>
        <taxon>Arachnida</taxon>
        <taxon>Araneae</taxon>
        <taxon>Araneomorphae</taxon>
        <taxon>Entelegynae</taxon>
        <taxon>Araneoidea</taxon>
        <taxon>Araneidae</taxon>
        <taxon>Larinioides</taxon>
    </lineage>
</organism>